<name>A0A2T2P4N4_CORCC</name>
<evidence type="ECO:0000313" key="2">
    <source>
        <dbReference type="Proteomes" id="UP000240883"/>
    </source>
</evidence>
<reference evidence="1 2" key="1">
    <citation type="journal article" date="2018" name="Front. Microbiol.">
        <title>Genome-Wide Analysis of Corynespora cassiicola Leaf Fall Disease Putative Effectors.</title>
        <authorList>
            <person name="Lopez D."/>
            <person name="Ribeiro S."/>
            <person name="Label P."/>
            <person name="Fumanal B."/>
            <person name="Venisse J.S."/>
            <person name="Kohler A."/>
            <person name="de Oliveira R.R."/>
            <person name="Labutti K."/>
            <person name="Lipzen A."/>
            <person name="Lail K."/>
            <person name="Bauer D."/>
            <person name="Ohm R.A."/>
            <person name="Barry K.W."/>
            <person name="Spatafora J."/>
            <person name="Grigoriev I.V."/>
            <person name="Martin F.M."/>
            <person name="Pujade-Renaud V."/>
        </authorList>
    </citation>
    <scope>NUCLEOTIDE SEQUENCE [LARGE SCALE GENOMIC DNA]</scope>
    <source>
        <strain evidence="1 2">Philippines</strain>
    </source>
</reference>
<sequence>MAWVDGLPLATSVLLYQAAENTFCFGVSACQPQGWLKLVLNPGRLDAPLALARPGQLLKVLEHVGFQKDGTASASILAWKLFAPLILPGPVPEA</sequence>
<dbReference type="Proteomes" id="UP000240883">
    <property type="component" value="Unassembled WGS sequence"/>
</dbReference>
<organism evidence="1 2">
    <name type="scientific">Corynespora cassiicola Philippines</name>
    <dbReference type="NCBI Taxonomy" id="1448308"/>
    <lineage>
        <taxon>Eukaryota</taxon>
        <taxon>Fungi</taxon>
        <taxon>Dikarya</taxon>
        <taxon>Ascomycota</taxon>
        <taxon>Pezizomycotina</taxon>
        <taxon>Dothideomycetes</taxon>
        <taxon>Pleosporomycetidae</taxon>
        <taxon>Pleosporales</taxon>
        <taxon>Corynesporascaceae</taxon>
        <taxon>Corynespora</taxon>
    </lineage>
</organism>
<evidence type="ECO:0000313" key="1">
    <source>
        <dbReference type="EMBL" id="PSN72644.1"/>
    </source>
</evidence>
<proteinExistence type="predicted"/>
<accession>A0A2T2P4N4</accession>
<gene>
    <name evidence="1" type="ORF">BS50DRAFT_257568</name>
</gene>
<keyword evidence="2" id="KW-1185">Reference proteome</keyword>
<dbReference type="EMBL" id="KZ678130">
    <property type="protein sequence ID" value="PSN72644.1"/>
    <property type="molecule type" value="Genomic_DNA"/>
</dbReference>
<protein>
    <submittedName>
        <fullName evidence="1">Uncharacterized protein</fullName>
    </submittedName>
</protein>
<dbReference type="AlphaFoldDB" id="A0A2T2P4N4"/>